<dbReference type="Gene3D" id="1.20.1250.20">
    <property type="entry name" value="MFS general substrate transporter like domains"/>
    <property type="match status" value="1"/>
</dbReference>
<evidence type="ECO:0000256" key="4">
    <source>
        <dbReference type="ARBA" id="ARBA00022692"/>
    </source>
</evidence>
<dbReference type="PANTHER" id="PTHR23517">
    <property type="entry name" value="RESISTANCE PROTEIN MDTM, PUTATIVE-RELATED-RELATED"/>
    <property type="match status" value="1"/>
</dbReference>
<keyword evidence="5" id="KW-0571">Peptide transport</keyword>
<protein>
    <submittedName>
        <fullName evidence="10">Peptide MFS transporter</fullName>
    </submittedName>
</protein>
<keyword evidence="7 9" id="KW-0472">Membrane</keyword>
<comment type="subcellular location">
    <subcellularLocation>
        <location evidence="1">Cell membrane</location>
        <topology evidence="1">Multi-pass membrane protein</topology>
    </subcellularLocation>
    <subcellularLocation>
        <location evidence="8">Membrane</location>
        <topology evidence="8">Multi-pass membrane protein</topology>
    </subcellularLocation>
</comment>
<feature type="transmembrane region" description="Helical" evidence="9">
    <location>
        <begin position="24"/>
        <end position="44"/>
    </location>
</feature>
<evidence type="ECO:0000256" key="1">
    <source>
        <dbReference type="ARBA" id="ARBA00004651"/>
    </source>
</evidence>
<keyword evidence="5" id="KW-0653">Protein transport</keyword>
<keyword evidence="6 9" id="KW-1133">Transmembrane helix</keyword>
<dbReference type="AlphaFoldDB" id="A0A8J7QJ15"/>
<proteinExistence type="inferred from homology"/>
<evidence type="ECO:0000256" key="5">
    <source>
        <dbReference type="ARBA" id="ARBA00022856"/>
    </source>
</evidence>
<dbReference type="InterPro" id="IPR018456">
    <property type="entry name" value="PTR2_symporter_CS"/>
</dbReference>
<keyword evidence="11" id="KW-1185">Reference proteome</keyword>
<dbReference type="InterPro" id="IPR005279">
    <property type="entry name" value="Dipep/tripep_permease"/>
</dbReference>
<dbReference type="InterPro" id="IPR036259">
    <property type="entry name" value="MFS_trans_sf"/>
</dbReference>
<feature type="transmembrane region" description="Helical" evidence="9">
    <location>
        <begin position="357"/>
        <end position="375"/>
    </location>
</feature>
<feature type="transmembrane region" description="Helical" evidence="9">
    <location>
        <begin position="273"/>
        <end position="290"/>
    </location>
</feature>
<accession>A0A8J7QJ15</accession>
<evidence type="ECO:0000256" key="7">
    <source>
        <dbReference type="ARBA" id="ARBA00023136"/>
    </source>
</evidence>
<dbReference type="Pfam" id="PF00854">
    <property type="entry name" value="PTR2"/>
    <property type="match status" value="1"/>
</dbReference>
<comment type="caution">
    <text evidence="10">The sequence shown here is derived from an EMBL/GenBank/DDBJ whole genome shotgun (WGS) entry which is preliminary data.</text>
</comment>
<evidence type="ECO:0000313" key="10">
    <source>
        <dbReference type="EMBL" id="MBO1321170.1"/>
    </source>
</evidence>
<evidence type="ECO:0000256" key="9">
    <source>
        <dbReference type="SAM" id="Phobius"/>
    </source>
</evidence>
<name>A0A8J7QJ15_9BACT</name>
<evidence type="ECO:0000256" key="3">
    <source>
        <dbReference type="ARBA" id="ARBA00022475"/>
    </source>
</evidence>
<feature type="transmembrane region" description="Helical" evidence="9">
    <location>
        <begin position="145"/>
        <end position="165"/>
    </location>
</feature>
<dbReference type="InterPro" id="IPR000109">
    <property type="entry name" value="POT_fam"/>
</dbReference>
<keyword evidence="2 8" id="KW-0813">Transport</keyword>
<feature type="transmembrane region" description="Helical" evidence="9">
    <location>
        <begin position="83"/>
        <end position="100"/>
    </location>
</feature>
<feature type="transmembrane region" description="Helical" evidence="9">
    <location>
        <begin position="50"/>
        <end position="71"/>
    </location>
</feature>
<feature type="transmembrane region" description="Helical" evidence="9">
    <location>
        <begin position="325"/>
        <end position="345"/>
    </location>
</feature>
<feature type="transmembrane region" description="Helical" evidence="9">
    <location>
        <begin position="387"/>
        <end position="408"/>
    </location>
</feature>
<feature type="transmembrane region" description="Helical" evidence="9">
    <location>
        <begin position="462"/>
        <end position="484"/>
    </location>
</feature>
<feature type="transmembrane region" description="Helical" evidence="9">
    <location>
        <begin position="106"/>
        <end position="124"/>
    </location>
</feature>
<dbReference type="RefSeq" id="WP_207861145.1">
    <property type="nucleotide sequence ID" value="NZ_JAFREP010000022.1"/>
</dbReference>
<evidence type="ECO:0000256" key="6">
    <source>
        <dbReference type="ARBA" id="ARBA00022989"/>
    </source>
</evidence>
<evidence type="ECO:0000256" key="2">
    <source>
        <dbReference type="ARBA" id="ARBA00022448"/>
    </source>
</evidence>
<dbReference type="GO" id="GO:0005886">
    <property type="term" value="C:plasma membrane"/>
    <property type="evidence" value="ECO:0007669"/>
    <property type="project" value="UniProtKB-SubCell"/>
</dbReference>
<evidence type="ECO:0000313" key="11">
    <source>
        <dbReference type="Proteomes" id="UP000664417"/>
    </source>
</evidence>
<dbReference type="EMBL" id="JAFREP010000022">
    <property type="protein sequence ID" value="MBO1321170.1"/>
    <property type="molecule type" value="Genomic_DNA"/>
</dbReference>
<gene>
    <name evidence="10" type="ORF">J3U88_22005</name>
</gene>
<organism evidence="10 11">
    <name type="scientific">Acanthopleuribacter pedis</name>
    <dbReference type="NCBI Taxonomy" id="442870"/>
    <lineage>
        <taxon>Bacteria</taxon>
        <taxon>Pseudomonadati</taxon>
        <taxon>Acidobacteriota</taxon>
        <taxon>Holophagae</taxon>
        <taxon>Acanthopleuribacterales</taxon>
        <taxon>Acanthopleuribacteraceae</taxon>
        <taxon>Acanthopleuribacter</taxon>
    </lineage>
</organism>
<sequence length="492" mass="54011">MTEVKQSHPPGLAVLFMAEMWERFSYYGMRALLTLYCAATLFAQDPDPEASAYAIYGSYTALVYLTPLFGGMLADRVLGFRKAVMLGGILMAVGHFVMAFEHEQIFYLALAFIIVGNGFFKPNISSIVGRLYDEGDKRRDAGYTIFYMGINLGAFLSPIACGYLGENVGWHWGFGLAGVGMLAGLAQFYYGKKHLEGKAEPPDPEALAKATPLGVSREWAVYIGAFASVFVFWWLVQQHKLVSVVLIVLAVGSIAFIAGYAITKCEKVQAQRLVVAAILIAFSVVFWAFFEQAGSSLNIFARDYVDLSLAPISTWEMPVSWTQSFNSMFILLFGIPFSVMWITLARKDLEPSIPMKFGLGIFQVGIGFICLWYGAHIMPEDSKVGLIWLVLGYMFHTTGELCVSPVGLSMVTKLAPQQITGFVMGMWFLFTAFANNLAAIIAGFTTGDDVGAAAGVMAYGNVFWVIAMLAFGFGVFVSLISPLLKRWMHGVT</sequence>
<reference evidence="10" key="1">
    <citation type="submission" date="2021-03" db="EMBL/GenBank/DDBJ databases">
        <authorList>
            <person name="Wang G."/>
        </authorList>
    </citation>
    <scope>NUCLEOTIDE SEQUENCE</scope>
    <source>
        <strain evidence="10">KCTC 12899</strain>
    </source>
</reference>
<dbReference type="InterPro" id="IPR050171">
    <property type="entry name" value="MFS_Transporters"/>
</dbReference>
<feature type="transmembrane region" description="Helical" evidence="9">
    <location>
        <begin position="242"/>
        <end position="261"/>
    </location>
</feature>
<dbReference type="SUPFAM" id="SSF103473">
    <property type="entry name" value="MFS general substrate transporter"/>
    <property type="match status" value="2"/>
</dbReference>
<dbReference type="GO" id="GO:0006857">
    <property type="term" value="P:oligopeptide transport"/>
    <property type="evidence" value="ECO:0007669"/>
    <property type="project" value="InterPro"/>
</dbReference>
<keyword evidence="4 8" id="KW-0812">Transmembrane</keyword>
<comment type="similarity">
    <text evidence="8">Belongs to the major facilitator superfamily. Proton-dependent oligopeptide transporter (POT/PTR) (TC 2.A.17) family.</text>
</comment>
<dbReference type="NCBIfam" id="TIGR00924">
    <property type="entry name" value="yjdL_sub1_fam"/>
    <property type="match status" value="1"/>
</dbReference>
<feature type="transmembrane region" description="Helical" evidence="9">
    <location>
        <begin position="171"/>
        <end position="190"/>
    </location>
</feature>
<evidence type="ECO:0000256" key="8">
    <source>
        <dbReference type="RuleBase" id="RU003755"/>
    </source>
</evidence>
<dbReference type="CDD" id="cd17346">
    <property type="entry name" value="MFS_DtpA_like"/>
    <property type="match status" value="1"/>
</dbReference>
<feature type="transmembrane region" description="Helical" evidence="9">
    <location>
        <begin position="420"/>
        <end position="442"/>
    </location>
</feature>
<dbReference type="Proteomes" id="UP000664417">
    <property type="component" value="Unassembled WGS sequence"/>
</dbReference>
<dbReference type="PANTHER" id="PTHR23517:SF15">
    <property type="entry name" value="PROTON-DEPENDENT OLIGOPEPTIDE FAMILY TRANSPORT PROTEIN"/>
    <property type="match status" value="1"/>
</dbReference>
<dbReference type="GO" id="GO:1904680">
    <property type="term" value="F:peptide transmembrane transporter activity"/>
    <property type="evidence" value="ECO:0007669"/>
    <property type="project" value="InterPro"/>
</dbReference>
<feature type="transmembrane region" description="Helical" evidence="9">
    <location>
        <begin position="219"/>
        <end position="236"/>
    </location>
</feature>
<dbReference type="PROSITE" id="PS01023">
    <property type="entry name" value="PTR2_2"/>
    <property type="match status" value="1"/>
</dbReference>
<dbReference type="PROSITE" id="PS01022">
    <property type="entry name" value="PTR2_1"/>
    <property type="match status" value="1"/>
</dbReference>
<keyword evidence="3" id="KW-1003">Cell membrane</keyword>